<dbReference type="SUPFAM" id="SSF52283">
    <property type="entry name" value="Formate/glycerate dehydrogenase catalytic domain-like"/>
    <property type="match status" value="1"/>
</dbReference>
<dbReference type="InterPro" id="IPR029753">
    <property type="entry name" value="D-isomer_DH_CS"/>
</dbReference>
<evidence type="ECO:0000259" key="3">
    <source>
        <dbReference type="Pfam" id="PF02826"/>
    </source>
</evidence>
<proteinExistence type="predicted"/>
<dbReference type="STRING" id="279360.MB14_07280"/>
<keyword evidence="2" id="KW-0520">NAD</keyword>
<dbReference type="Gene3D" id="3.40.50.720">
    <property type="entry name" value="NAD(P)-binding Rossmann-like Domain"/>
    <property type="match status" value="2"/>
</dbReference>
<evidence type="ECO:0000313" key="5">
    <source>
        <dbReference type="Proteomes" id="UP000075583"/>
    </source>
</evidence>
<dbReference type="PANTHER" id="PTHR43333:SF1">
    <property type="entry name" value="D-ISOMER SPECIFIC 2-HYDROXYACID DEHYDROGENASE NAD-BINDING DOMAIN-CONTAINING PROTEIN"/>
    <property type="match status" value="1"/>
</dbReference>
<dbReference type="GO" id="GO:0051287">
    <property type="term" value="F:NAD binding"/>
    <property type="evidence" value="ECO:0007669"/>
    <property type="project" value="InterPro"/>
</dbReference>
<comment type="caution">
    <text evidence="4">The sequence shown here is derived from an EMBL/GenBank/DDBJ whole genome shotgun (WGS) entry which is preliminary data.</text>
</comment>
<protein>
    <recommendedName>
        <fullName evidence="3">D-isomer specific 2-hydroxyacid dehydrogenase NAD-binding domain-containing protein</fullName>
    </recommendedName>
</protein>
<dbReference type="PROSITE" id="PS00671">
    <property type="entry name" value="D_2_HYDROXYACID_DH_3"/>
    <property type="match status" value="1"/>
</dbReference>
<accession>A0A150X8I9</accession>
<evidence type="ECO:0000313" key="4">
    <source>
        <dbReference type="EMBL" id="KYG74994.1"/>
    </source>
</evidence>
<evidence type="ECO:0000256" key="1">
    <source>
        <dbReference type="ARBA" id="ARBA00023002"/>
    </source>
</evidence>
<dbReference type="RefSeq" id="WP_062592517.1">
    <property type="nucleotide sequence ID" value="NZ_LQZQ01000045.1"/>
</dbReference>
<dbReference type="CDD" id="cd12164">
    <property type="entry name" value="GDH_like_2"/>
    <property type="match status" value="1"/>
</dbReference>
<evidence type="ECO:0000256" key="2">
    <source>
        <dbReference type="ARBA" id="ARBA00023027"/>
    </source>
</evidence>
<dbReference type="GO" id="GO:0016616">
    <property type="term" value="F:oxidoreductase activity, acting on the CH-OH group of donors, NAD or NADP as acceptor"/>
    <property type="evidence" value="ECO:0007669"/>
    <property type="project" value="UniProtKB-ARBA"/>
</dbReference>
<dbReference type="InterPro" id="IPR036291">
    <property type="entry name" value="NAD(P)-bd_dom_sf"/>
</dbReference>
<dbReference type="OrthoDB" id="9805416at2"/>
<dbReference type="AlphaFoldDB" id="A0A150X8I9"/>
<dbReference type="EMBL" id="LQZQ01000045">
    <property type="protein sequence ID" value="KYG74994.1"/>
    <property type="molecule type" value="Genomic_DNA"/>
</dbReference>
<keyword evidence="1" id="KW-0560">Oxidoreductase</keyword>
<dbReference type="InterPro" id="IPR006140">
    <property type="entry name" value="D-isomer_DH_NAD-bd"/>
</dbReference>
<gene>
    <name evidence="4" type="ORF">MB14_07280</name>
</gene>
<organism evidence="4 5">
    <name type="scientific">Roseivirga ehrenbergii (strain DSM 102268 / JCM 13514 / KCTC 12282 / NCIMB 14502 / KMM 6017)</name>
    <dbReference type="NCBI Taxonomy" id="279360"/>
    <lineage>
        <taxon>Bacteria</taxon>
        <taxon>Pseudomonadati</taxon>
        <taxon>Bacteroidota</taxon>
        <taxon>Cytophagia</taxon>
        <taxon>Cytophagales</taxon>
        <taxon>Roseivirgaceae</taxon>
        <taxon>Roseivirga</taxon>
    </lineage>
</organism>
<name>A0A150X8I9_ROSEK</name>
<sequence length="311" mass="34953">MGKQKIDILLSTSVWDPKAWVEGLSQSELVGKIYVWPTEEDLSNVEALFVWKPLAEGVIEKLPSLKWISSLGAGVDHLMTDPQIPRNIPITRIVDPNLTTDMANYVLMGVIMHQRSFRLLQQNQQKAQWERITYNKLRVGVMGLGELGGHLAKQLYAAGFEVSGYSRTQKQIEGVKCYDENHLDTFLSELDVLVNLLPITPKTVGILNCELLSKTPKGCYLINVARGNHLVDSDLLKLIDENHLSGAMLDVFHQEPLPNDHPFWAHDKITVTPHVASVTSPESALNLLKENIERLVNETPLLHQVDLNRGY</sequence>
<dbReference type="SUPFAM" id="SSF51735">
    <property type="entry name" value="NAD(P)-binding Rossmann-fold domains"/>
    <property type="match status" value="1"/>
</dbReference>
<dbReference type="Pfam" id="PF02826">
    <property type="entry name" value="2-Hacid_dh_C"/>
    <property type="match status" value="1"/>
</dbReference>
<keyword evidence="5" id="KW-1185">Reference proteome</keyword>
<dbReference type="PANTHER" id="PTHR43333">
    <property type="entry name" value="2-HACID_DH_C DOMAIN-CONTAINING PROTEIN"/>
    <property type="match status" value="1"/>
</dbReference>
<feature type="domain" description="D-isomer specific 2-hydroxyacid dehydrogenase NAD-binding" evidence="3">
    <location>
        <begin position="109"/>
        <end position="276"/>
    </location>
</feature>
<dbReference type="Proteomes" id="UP000075583">
    <property type="component" value="Unassembled WGS sequence"/>
</dbReference>
<reference evidence="4" key="1">
    <citation type="submission" date="2016-01" db="EMBL/GenBank/DDBJ databases">
        <title>Genome sequencing of Roseivirga ehrenbergii KMM 6017.</title>
        <authorList>
            <person name="Selvaratnam C."/>
            <person name="Thevarajoo S."/>
            <person name="Goh K.M."/>
            <person name="Ee R."/>
            <person name="Chan K.-G."/>
            <person name="Chong C.S."/>
        </authorList>
    </citation>
    <scope>NUCLEOTIDE SEQUENCE [LARGE SCALE GENOMIC DNA]</scope>
    <source>
        <strain evidence="4">KMM 6017</strain>
    </source>
</reference>